<dbReference type="Proteomes" id="UP000682733">
    <property type="component" value="Unassembled WGS sequence"/>
</dbReference>
<evidence type="ECO:0000313" key="4">
    <source>
        <dbReference type="EMBL" id="CAF0759995.1"/>
    </source>
</evidence>
<evidence type="ECO:0000256" key="2">
    <source>
        <dbReference type="SAM" id="MobiDB-lite"/>
    </source>
</evidence>
<dbReference type="Proteomes" id="UP000681722">
    <property type="component" value="Unassembled WGS sequence"/>
</dbReference>
<dbReference type="SMART" id="SM00398">
    <property type="entry name" value="HMG"/>
    <property type="match status" value="1"/>
</dbReference>
<feature type="compositionally biased region" description="Low complexity" evidence="2">
    <location>
        <begin position="99"/>
        <end position="108"/>
    </location>
</feature>
<feature type="compositionally biased region" description="Polar residues" evidence="2">
    <location>
        <begin position="1"/>
        <end position="12"/>
    </location>
</feature>
<sequence>MNLSGKVSSAGASRSRKINPAVSEKKNIHASESRKISASKRKTVSGSRTNPSTTSSTRKQTHEHSKTRSKSQAHKKLSNVIDDSTPTVVDGTKKKNKKQGSSSGSTGKVNAYQIYMKDIRPKVVHEFPGMKPTEITKEIGARWRALSDSEKGALYKAVGREMPAKKAPKRSRSRKSTAQKKTRRGKKGNKSGKDHQSVGNRNPLGTTQQKTDPIQHSIAVKPVNITKAETPGVHTTTTNNRIIATAAENADKSGKMTINKSE</sequence>
<keyword evidence="1" id="KW-0238">DNA-binding</keyword>
<dbReference type="GO" id="GO:0005634">
    <property type="term" value="C:nucleus"/>
    <property type="evidence" value="ECO:0007669"/>
    <property type="project" value="UniProtKB-UniRule"/>
</dbReference>
<feature type="compositionally biased region" description="Basic residues" evidence="2">
    <location>
        <begin position="166"/>
        <end position="190"/>
    </location>
</feature>
<feature type="compositionally biased region" description="Basic residues" evidence="2">
    <location>
        <begin position="67"/>
        <end position="77"/>
    </location>
</feature>
<feature type="compositionally biased region" description="Low complexity" evidence="2">
    <location>
        <begin position="45"/>
        <end position="57"/>
    </location>
</feature>
<dbReference type="InterPro" id="IPR009071">
    <property type="entry name" value="HMG_box_dom"/>
</dbReference>
<evidence type="ECO:0000313" key="8">
    <source>
        <dbReference type="Proteomes" id="UP000663829"/>
    </source>
</evidence>
<evidence type="ECO:0000313" key="5">
    <source>
        <dbReference type="EMBL" id="CAF0817916.1"/>
    </source>
</evidence>
<dbReference type="AlphaFoldDB" id="A0A813U3M2"/>
<keyword evidence="8" id="KW-1185">Reference proteome</keyword>
<comment type="caution">
    <text evidence="5">The sequence shown here is derived from an EMBL/GenBank/DDBJ whole genome shotgun (WGS) entry which is preliminary data.</text>
</comment>
<dbReference type="SUPFAM" id="SSF47095">
    <property type="entry name" value="HMG-box"/>
    <property type="match status" value="1"/>
</dbReference>
<feature type="compositionally biased region" description="Basic and acidic residues" evidence="2">
    <location>
        <begin position="154"/>
        <end position="164"/>
    </location>
</feature>
<name>A0A813U3M2_9BILA</name>
<dbReference type="CDD" id="cd00084">
    <property type="entry name" value="HMG-box_SF"/>
    <property type="match status" value="1"/>
</dbReference>
<dbReference type="GO" id="GO:0003677">
    <property type="term" value="F:DNA binding"/>
    <property type="evidence" value="ECO:0007669"/>
    <property type="project" value="UniProtKB-UniRule"/>
</dbReference>
<feature type="region of interest" description="Disordered" evidence="2">
    <location>
        <begin position="154"/>
        <end position="240"/>
    </location>
</feature>
<dbReference type="InterPro" id="IPR036910">
    <property type="entry name" value="HMG_box_dom_sf"/>
</dbReference>
<evidence type="ECO:0000313" key="7">
    <source>
        <dbReference type="EMBL" id="CAF3604163.1"/>
    </source>
</evidence>
<dbReference type="EMBL" id="CAJOBC010000587">
    <property type="protein sequence ID" value="CAF3604163.1"/>
    <property type="molecule type" value="Genomic_DNA"/>
</dbReference>
<dbReference type="Gene3D" id="1.10.30.10">
    <property type="entry name" value="High mobility group box domain"/>
    <property type="match status" value="1"/>
</dbReference>
<gene>
    <name evidence="5" type="ORF">GPM918_LOCUS4389</name>
    <name evidence="4" type="ORF">OVA965_LOCUS2497</name>
    <name evidence="7" type="ORF">SRO942_LOCUS4390</name>
    <name evidence="6" type="ORF">TMI583_LOCUS2497</name>
</gene>
<feature type="DNA-binding region" description="HMG box" evidence="1">
    <location>
        <begin position="105"/>
        <end position="151"/>
    </location>
</feature>
<dbReference type="PROSITE" id="PS50118">
    <property type="entry name" value="HMG_BOX_2"/>
    <property type="match status" value="1"/>
</dbReference>
<dbReference type="EMBL" id="CAJOBA010000539">
    <property type="protein sequence ID" value="CAF3539692.1"/>
    <property type="molecule type" value="Genomic_DNA"/>
</dbReference>
<keyword evidence="1" id="KW-0539">Nucleus</keyword>
<organism evidence="5 8">
    <name type="scientific">Didymodactylos carnosus</name>
    <dbReference type="NCBI Taxonomy" id="1234261"/>
    <lineage>
        <taxon>Eukaryota</taxon>
        <taxon>Metazoa</taxon>
        <taxon>Spiralia</taxon>
        <taxon>Gnathifera</taxon>
        <taxon>Rotifera</taxon>
        <taxon>Eurotatoria</taxon>
        <taxon>Bdelloidea</taxon>
        <taxon>Philodinida</taxon>
        <taxon>Philodinidae</taxon>
        <taxon>Didymodactylos</taxon>
    </lineage>
</organism>
<reference evidence="5" key="1">
    <citation type="submission" date="2021-02" db="EMBL/GenBank/DDBJ databases">
        <authorList>
            <person name="Nowell W R."/>
        </authorList>
    </citation>
    <scope>NUCLEOTIDE SEQUENCE</scope>
</reference>
<dbReference type="EMBL" id="CAJNOQ010000587">
    <property type="protein sequence ID" value="CAF0817916.1"/>
    <property type="molecule type" value="Genomic_DNA"/>
</dbReference>
<dbReference type="Proteomes" id="UP000677228">
    <property type="component" value="Unassembled WGS sequence"/>
</dbReference>
<evidence type="ECO:0000313" key="6">
    <source>
        <dbReference type="EMBL" id="CAF3539692.1"/>
    </source>
</evidence>
<dbReference type="Pfam" id="PF00505">
    <property type="entry name" value="HMG_box"/>
    <property type="match status" value="1"/>
</dbReference>
<protein>
    <recommendedName>
        <fullName evidence="3">HMG box domain-containing protein</fullName>
    </recommendedName>
</protein>
<dbReference type="OrthoDB" id="1919336at2759"/>
<feature type="region of interest" description="Disordered" evidence="2">
    <location>
        <begin position="1"/>
        <end position="110"/>
    </location>
</feature>
<dbReference type="Proteomes" id="UP000663829">
    <property type="component" value="Unassembled WGS sequence"/>
</dbReference>
<proteinExistence type="predicted"/>
<feature type="domain" description="HMG box" evidence="3">
    <location>
        <begin position="105"/>
        <end position="151"/>
    </location>
</feature>
<evidence type="ECO:0000259" key="3">
    <source>
        <dbReference type="PROSITE" id="PS50118"/>
    </source>
</evidence>
<feature type="compositionally biased region" description="Basic and acidic residues" evidence="2">
    <location>
        <begin position="23"/>
        <end position="35"/>
    </location>
</feature>
<evidence type="ECO:0000256" key="1">
    <source>
        <dbReference type="PROSITE-ProRule" id="PRU00267"/>
    </source>
</evidence>
<dbReference type="EMBL" id="CAJNOK010000539">
    <property type="protein sequence ID" value="CAF0759995.1"/>
    <property type="molecule type" value="Genomic_DNA"/>
</dbReference>
<feature type="compositionally biased region" description="Polar residues" evidence="2">
    <location>
        <begin position="197"/>
        <end position="214"/>
    </location>
</feature>
<accession>A0A813U3M2</accession>